<sequence>MASSSADQALEVEASAVDSAHGPESFEDRPEGMDEDGEGSGQEDKDCENDREGGDQESRKDRKRRMKEERRGEWKAAQKANKKAKQSSARSNRRKLPPLPTDLPGADGDGGQVRFKHESKGIESPEEVKSRRLARKTFEVEDFDNRSSKGTTVIIDLEWEETMQQKELKSLVQQVLYCYGANRRATHPVRMVLSGVQENGEIGAGLRKQSGFEAWPLQVLPGPYIEAFPREKLVYLTADSEVVLESFDPEKVYIIGGIVDRNRLKGATMDKAVEQEIATAQLPLAAHIEMGVSSRVLAVNHVFAMVLDHQASGDWRGVCDRCVPGRKVMVEQGKETDEVAKEGPPEDQNQEEAGQEDQGDAGQKGPQKIAEE</sequence>
<dbReference type="PANTHER" id="PTHR13563">
    <property type="entry name" value="TRNA (GUANINE-9-) METHYLTRANSFERASE"/>
    <property type="match status" value="1"/>
</dbReference>
<feature type="domain" description="SAM-dependent MTase TRM10-type" evidence="7">
    <location>
        <begin position="139"/>
        <end position="330"/>
    </location>
</feature>
<feature type="region of interest" description="Disordered" evidence="6">
    <location>
        <begin position="1"/>
        <end position="128"/>
    </location>
</feature>
<feature type="compositionally biased region" description="Basic residues" evidence="6">
    <location>
        <begin position="80"/>
        <end position="96"/>
    </location>
</feature>
<dbReference type="EMBL" id="CAJNNW010026854">
    <property type="protein sequence ID" value="CAE8688162.1"/>
    <property type="molecule type" value="Genomic_DNA"/>
</dbReference>
<dbReference type="Proteomes" id="UP000654075">
    <property type="component" value="Unassembled WGS sequence"/>
</dbReference>
<proteinExistence type="predicted"/>
<evidence type="ECO:0000256" key="2">
    <source>
        <dbReference type="ARBA" id="ARBA00022603"/>
    </source>
</evidence>
<evidence type="ECO:0000313" key="8">
    <source>
        <dbReference type="EMBL" id="CAE8614153.1"/>
    </source>
</evidence>
<protein>
    <recommendedName>
        <fullName evidence="1">tRNA (guanine(9)-N(1))-methyltransferase</fullName>
        <ecNumber evidence="1">2.1.1.221</ecNumber>
    </recommendedName>
</protein>
<keyword evidence="3" id="KW-0808">Transferase</keyword>
<dbReference type="EMBL" id="CAJNNV010025371">
    <property type="protein sequence ID" value="CAE8614153.1"/>
    <property type="molecule type" value="Genomic_DNA"/>
</dbReference>
<evidence type="ECO:0000256" key="3">
    <source>
        <dbReference type="ARBA" id="ARBA00022679"/>
    </source>
</evidence>
<evidence type="ECO:0000259" key="7">
    <source>
        <dbReference type="PROSITE" id="PS51675"/>
    </source>
</evidence>
<evidence type="ECO:0000256" key="6">
    <source>
        <dbReference type="SAM" id="MobiDB-lite"/>
    </source>
</evidence>
<dbReference type="GO" id="GO:0002939">
    <property type="term" value="P:tRNA N1-guanine methylation"/>
    <property type="evidence" value="ECO:0007669"/>
    <property type="project" value="TreeGrafter"/>
</dbReference>
<feature type="compositionally biased region" description="Basic and acidic residues" evidence="6">
    <location>
        <begin position="330"/>
        <end position="344"/>
    </location>
</feature>
<keyword evidence="4" id="KW-0949">S-adenosyl-L-methionine</keyword>
<reference evidence="8" key="1">
    <citation type="submission" date="2021-02" db="EMBL/GenBank/DDBJ databases">
        <authorList>
            <person name="Dougan E. K."/>
            <person name="Rhodes N."/>
            <person name="Thang M."/>
            <person name="Chan C."/>
        </authorList>
    </citation>
    <scope>NUCLEOTIDE SEQUENCE</scope>
</reference>
<feature type="region of interest" description="Disordered" evidence="6">
    <location>
        <begin position="330"/>
        <end position="372"/>
    </location>
</feature>
<dbReference type="CDD" id="cd18089">
    <property type="entry name" value="SPOUT_Trm10-like"/>
    <property type="match status" value="1"/>
</dbReference>
<dbReference type="PANTHER" id="PTHR13563:SF13">
    <property type="entry name" value="TRNA METHYLTRANSFERASE 10 HOMOLOG A"/>
    <property type="match status" value="1"/>
</dbReference>
<organism evidence="8 10">
    <name type="scientific">Polarella glacialis</name>
    <name type="common">Dinoflagellate</name>
    <dbReference type="NCBI Taxonomy" id="89957"/>
    <lineage>
        <taxon>Eukaryota</taxon>
        <taxon>Sar</taxon>
        <taxon>Alveolata</taxon>
        <taxon>Dinophyceae</taxon>
        <taxon>Suessiales</taxon>
        <taxon>Suessiaceae</taxon>
        <taxon>Polarella</taxon>
    </lineage>
</organism>
<dbReference type="InterPro" id="IPR038459">
    <property type="entry name" value="MT_TRM10-typ_sf"/>
</dbReference>
<dbReference type="OrthoDB" id="278300at2759"/>
<dbReference type="Gene3D" id="3.40.1280.30">
    <property type="match status" value="1"/>
</dbReference>
<evidence type="ECO:0000256" key="4">
    <source>
        <dbReference type="ARBA" id="ARBA00022691"/>
    </source>
</evidence>
<accession>A0A813FPQ0</accession>
<keyword evidence="10" id="KW-1185">Reference proteome</keyword>
<evidence type="ECO:0000256" key="5">
    <source>
        <dbReference type="ARBA" id="ARBA00048434"/>
    </source>
</evidence>
<dbReference type="InterPro" id="IPR007356">
    <property type="entry name" value="tRNA_m1G_MeTrfase_euk"/>
</dbReference>
<dbReference type="PROSITE" id="PS51675">
    <property type="entry name" value="SAM_MT_TRM10"/>
    <property type="match status" value="1"/>
</dbReference>
<dbReference type="GO" id="GO:0005634">
    <property type="term" value="C:nucleus"/>
    <property type="evidence" value="ECO:0007669"/>
    <property type="project" value="TreeGrafter"/>
</dbReference>
<comment type="caution">
    <text evidence="8">The sequence shown here is derived from an EMBL/GenBank/DDBJ whole genome shotgun (WGS) entry which is preliminary data.</text>
</comment>
<feature type="compositionally biased region" description="Acidic residues" evidence="6">
    <location>
        <begin position="348"/>
        <end position="359"/>
    </location>
</feature>
<name>A0A813FPQ0_POLGL</name>
<dbReference type="Proteomes" id="UP000626109">
    <property type="component" value="Unassembled WGS sequence"/>
</dbReference>
<gene>
    <name evidence="8" type="ORF">PGLA1383_LOCUS31885</name>
    <name evidence="9" type="ORF">PGLA2088_LOCUS25782</name>
</gene>
<comment type="catalytic activity">
    <reaction evidence="5">
        <text>guanosine(9) in tRNA + S-adenosyl-L-methionine = N(1)-methylguanosine(9) in tRNA + S-adenosyl-L-homocysteine + H(+)</text>
        <dbReference type="Rhea" id="RHEA:43156"/>
        <dbReference type="Rhea" id="RHEA-COMP:10367"/>
        <dbReference type="Rhea" id="RHEA-COMP:10368"/>
        <dbReference type="ChEBI" id="CHEBI:15378"/>
        <dbReference type="ChEBI" id="CHEBI:57856"/>
        <dbReference type="ChEBI" id="CHEBI:59789"/>
        <dbReference type="ChEBI" id="CHEBI:73542"/>
        <dbReference type="ChEBI" id="CHEBI:74269"/>
        <dbReference type="EC" id="2.1.1.221"/>
    </reaction>
</comment>
<feature type="compositionally biased region" description="Basic and acidic residues" evidence="6">
    <location>
        <begin position="115"/>
        <end position="128"/>
    </location>
</feature>
<dbReference type="GO" id="GO:0052905">
    <property type="term" value="F:tRNA (guanosine(9)-N1)-methyltransferase activity"/>
    <property type="evidence" value="ECO:0007669"/>
    <property type="project" value="UniProtKB-EC"/>
</dbReference>
<dbReference type="GO" id="GO:0000049">
    <property type="term" value="F:tRNA binding"/>
    <property type="evidence" value="ECO:0007669"/>
    <property type="project" value="TreeGrafter"/>
</dbReference>
<evidence type="ECO:0000256" key="1">
    <source>
        <dbReference type="ARBA" id="ARBA00012797"/>
    </source>
</evidence>
<dbReference type="InterPro" id="IPR028564">
    <property type="entry name" value="MT_TRM10-typ"/>
</dbReference>
<feature type="compositionally biased region" description="Basic and acidic residues" evidence="6">
    <location>
        <begin position="42"/>
        <end position="76"/>
    </location>
</feature>
<dbReference type="EC" id="2.1.1.221" evidence="1"/>
<keyword evidence="2" id="KW-0489">Methyltransferase</keyword>
<dbReference type="OMA" id="AWTETRD"/>
<evidence type="ECO:0000313" key="9">
    <source>
        <dbReference type="EMBL" id="CAE8688162.1"/>
    </source>
</evidence>
<evidence type="ECO:0000313" key="10">
    <source>
        <dbReference type="Proteomes" id="UP000654075"/>
    </source>
</evidence>
<dbReference type="AlphaFoldDB" id="A0A813FPQ0"/>